<protein>
    <submittedName>
        <fullName evidence="2">Putative 23S rRNA ribose 2'-O-ribose methyltransferase</fullName>
    </submittedName>
</protein>
<proteinExistence type="predicted"/>
<keyword evidence="2" id="KW-0808">Transferase</keyword>
<dbReference type="InterPro" id="IPR002877">
    <property type="entry name" value="RNA_MeTrfase_FtsJ_dom"/>
</dbReference>
<dbReference type="AlphaFoldDB" id="A0A5C5Y5S7"/>
<dbReference type="Pfam" id="PF01728">
    <property type="entry name" value="FtsJ"/>
    <property type="match status" value="1"/>
</dbReference>
<dbReference type="Gene3D" id="3.40.50.150">
    <property type="entry name" value="Vaccinia Virus protein VP39"/>
    <property type="match status" value="1"/>
</dbReference>
<accession>A0A5C5Y5S7</accession>
<evidence type="ECO:0000313" key="3">
    <source>
        <dbReference type="Proteomes" id="UP000317238"/>
    </source>
</evidence>
<name>A0A5C5Y5S7_9PLAN</name>
<evidence type="ECO:0000259" key="1">
    <source>
        <dbReference type="Pfam" id="PF01728"/>
    </source>
</evidence>
<feature type="domain" description="Ribosomal RNA methyltransferase FtsJ" evidence="1">
    <location>
        <begin position="180"/>
        <end position="253"/>
    </location>
</feature>
<dbReference type="RefSeq" id="WP_196784279.1">
    <property type="nucleotide sequence ID" value="NZ_CP036319.1"/>
</dbReference>
<gene>
    <name evidence="2" type="ORF">Pan14r_23710</name>
</gene>
<sequence length="342" mass="37919">MSTCANGAESWVKADATRQGWRLAFSRPGFVTLKHDDPAADLPSGIFIRRSCHSIGSGRGNDSNALIAKLAEDFQTKFSGPIPFRTLHVWSRDRLPIGKFGFEPELDALSDAVGGQILAHLPKTLLDADKVNGIAEAGTPVMDVVLVEPNQWFWGWHVARDWHDRWPGGIQPIRPQVEPVSRAYFKAAESIAWSGFEMRPGDLAVDVGSSPGGASGLLLEMGLRVLGIDPAEMDPSINEHPNFQHVRARAGDLKRSVFGDAKWMMVDSNVKPDQTLSTVENIVTHPRVPIEGVLLTLKLGDYAMAENLDRWLDRIQSWNPKDVQVRQLTRNRCEVCCAIRMR</sequence>
<keyword evidence="2" id="KW-0489">Methyltransferase</keyword>
<dbReference type="Proteomes" id="UP000317238">
    <property type="component" value="Unassembled WGS sequence"/>
</dbReference>
<dbReference type="InterPro" id="IPR029063">
    <property type="entry name" value="SAM-dependent_MTases_sf"/>
</dbReference>
<evidence type="ECO:0000313" key="2">
    <source>
        <dbReference type="EMBL" id="TWT70073.1"/>
    </source>
</evidence>
<dbReference type="EMBL" id="SJPL01000001">
    <property type="protein sequence ID" value="TWT70073.1"/>
    <property type="molecule type" value="Genomic_DNA"/>
</dbReference>
<comment type="caution">
    <text evidence="2">The sequence shown here is derived from an EMBL/GenBank/DDBJ whole genome shotgun (WGS) entry which is preliminary data.</text>
</comment>
<dbReference type="GO" id="GO:0008168">
    <property type="term" value="F:methyltransferase activity"/>
    <property type="evidence" value="ECO:0007669"/>
    <property type="project" value="UniProtKB-KW"/>
</dbReference>
<dbReference type="PANTHER" id="PTHR37524:SF2">
    <property type="entry name" value="RIBOSOMAL RNA METHYLTRANSFERASE FTSJ DOMAIN-CONTAINING PROTEIN"/>
    <property type="match status" value="1"/>
</dbReference>
<dbReference type="GO" id="GO:0032259">
    <property type="term" value="P:methylation"/>
    <property type="evidence" value="ECO:0007669"/>
    <property type="project" value="UniProtKB-KW"/>
</dbReference>
<keyword evidence="3" id="KW-1185">Reference proteome</keyword>
<dbReference type="PANTHER" id="PTHR37524">
    <property type="entry name" value="RIBOSOMAL RNA LARGE SUBUNIT METHYLTRANSFERASE M"/>
    <property type="match status" value="1"/>
</dbReference>
<organism evidence="2 3">
    <name type="scientific">Crateriforma conspicua</name>
    <dbReference type="NCBI Taxonomy" id="2527996"/>
    <lineage>
        <taxon>Bacteria</taxon>
        <taxon>Pseudomonadati</taxon>
        <taxon>Planctomycetota</taxon>
        <taxon>Planctomycetia</taxon>
        <taxon>Planctomycetales</taxon>
        <taxon>Planctomycetaceae</taxon>
        <taxon>Crateriforma</taxon>
    </lineage>
</organism>
<reference evidence="2 3" key="1">
    <citation type="submission" date="2019-02" db="EMBL/GenBank/DDBJ databases">
        <title>Deep-cultivation of Planctomycetes and their phenomic and genomic characterization uncovers novel biology.</title>
        <authorList>
            <person name="Wiegand S."/>
            <person name="Jogler M."/>
            <person name="Boedeker C."/>
            <person name="Pinto D."/>
            <person name="Vollmers J."/>
            <person name="Rivas-Marin E."/>
            <person name="Kohn T."/>
            <person name="Peeters S.H."/>
            <person name="Heuer A."/>
            <person name="Rast P."/>
            <person name="Oberbeckmann S."/>
            <person name="Bunk B."/>
            <person name="Jeske O."/>
            <person name="Meyerdierks A."/>
            <person name="Storesund J.E."/>
            <person name="Kallscheuer N."/>
            <person name="Luecker S."/>
            <person name="Lage O.M."/>
            <person name="Pohl T."/>
            <person name="Merkel B.J."/>
            <person name="Hornburger P."/>
            <person name="Mueller R.-W."/>
            <person name="Bruemmer F."/>
            <person name="Labrenz M."/>
            <person name="Spormann A.M."/>
            <person name="Op Den Camp H."/>
            <person name="Overmann J."/>
            <person name="Amann R."/>
            <person name="Jetten M.S.M."/>
            <person name="Mascher T."/>
            <person name="Medema M.H."/>
            <person name="Devos D.P."/>
            <person name="Kaster A.-K."/>
            <person name="Ovreas L."/>
            <person name="Rohde M."/>
            <person name="Galperin M.Y."/>
            <person name="Jogler C."/>
        </authorList>
    </citation>
    <scope>NUCLEOTIDE SEQUENCE [LARGE SCALE GENOMIC DNA]</scope>
    <source>
        <strain evidence="2 3">Pan14r</strain>
    </source>
</reference>
<dbReference type="SUPFAM" id="SSF53335">
    <property type="entry name" value="S-adenosyl-L-methionine-dependent methyltransferases"/>
    <property type="match status" value="1"/>
</dbReference>